<accession>A0A6G3X397</accession>
<dbReference type="SUPFAM" id="SSF56752">
    <property type="entry name" value="D-aminoacid aminotransferase-like PLP-dependent enzymes"/>
    <property type="match status" value="1"/>
</dbReference>
<keyword evidence="1" id="KW-0456">Lyase</keyword>
<name>A0A6G3X397_9ACTN</name>
<dbReference type="EMBL" id="JAAGMN010003934">
    <property type="protein sequence ID" value="NEE12276.1"/>
    <property type="molecule type" value="Genomic_DNA"/>
</dbReference>
<dbReference type="InterPro" id="IPR036038">
    <property type="entry name" value="Aminotransferase-like"/>
</dbReference>
<dbReference type="AlphaFoldDB" id="A0A6G3X397"/>
<evidence type="ECO:0000313" key="1">
    <source>
        <dbReference type="EMBL" id="NEE12276.1"/>
    </source>
</evidence>
<proteinExistence type="predicted"/>
<feature type="non-terminal residue" evidence="1">
    <location>
        <position position="33"/>
    </location>
</feature>
<sequence length="33" mass="3600">MRIWVNGGLRDADDARLSVLDHGLTVGDGIFET</sequence>
<dbReference type="Gene3D" id="3.30.470.10">
    <property type="match status" value="1"/>
</dbReference>
<dbReference type="GO" id="GO:0016829">
    <property type="term" value="F:lyase activity"/>
    <property type="evidence" value="ECO:0007669"/>
    <property type="project" value="UniProtKB-KW"/>
</dbReference>
<dbReference type="InterPro" id="IPR043131">
    <property type="entry name" value="BCAT-like_N"/>
</dbReference>
<protein>
    <submittedName>
        <fullName evidence="1">4-amino-4-deoxychorismate lyase</fullName>
    </submittedName>
</protein>
<gene>
    <name evidence="1" type="ORF">G3M58_38210</name>
</gene>
<comment type="caution">
    <text evidence="1">The sequence shown here is derived from an EMBL/GenBank/DDBJ whole genome shotgun (WGS) entry which is preliminary data.</text>
</comment>
<reference evidence="1" key="1">
    <citation type="submission" date="2020-01" db="EMBL/GenBank/DDBJ databases">
        <title>Insect and environment-associated Actinomycetes.</title>
        <authorList>
            <person name="Currrie C."/>
            <person name="Chevrette M."/>
            <person name="Carlson C."/>
            <person name="Stubbendieck R."/>
            <person name="Wendt-Pienkowski E."/>
        </authorList>
    </citation>
    <scope>NUCLEOTIDE SEQUENCE</scope>
    <source>
        <strain evidence="1">SID7499</strain>
    </source>
</reference>
<organism evidence="1">
    <name type="scientific">Streptomyces sp. SID7499</name>
    <dbReference type="NCBI Taxonomy" id="2706086"/>
    <lineage>
        <taxon>Bacteria</taxon>
        <taxon>Bacillati</taxon>
        <taxon>Actinomycetota</taxon>
        <taxon>Actinomycetes</taxon>
        <taxon>Kitasatosporales</taxon>
        <taxon>Streptomycetaceae</taxon>
        <taxon>Streptomyces</taxon>
    </lineage>
</organism>